<accession>A0A5P6VPF2</accession>
<organism evidence="1 2">
    <name type="scientific">Pseudobutyrivibrio xylanivorans</name>
    <dbReference type="NCBI Taxonomy" id="185007"/>
    <lineage>
        <taxon>Bacteria</taxon>
        <taxon>Bacillati</taxon>
        <taxon>Bacillota</taxon>
        <taxon>Clostridia</taxon>
        <taxon>Lachnospirales</taxon>
        <taxon>Lachnospiraceae</taxon>
        <taxon>Pseudobutyrivibrio</taxon>
    </lineage>
</organism>
<dbReference type="KEGG" id="pxv:FXF36_05415"/>
<protein>
    <submittedName>
        <fullName evidence="1">Uncharacterized protein</fullName>
    </submittedName>
</protein>
<dbReference type="Proteomes" id="UP000327030">
    <property type="component" value="Chromosome 1"/>
</dbReference>
<evidence type="ECO:0000313" key="2">
    <source>
        <dbReference type="Proteomes" id="UP000327030"/>
    </source>
</evidence>
<dbReference type="OrthoDB" id="423960at2"/>
<dbReference type="AlphaFoldDB" id="A0A5P6VPF2"/>
<reference evidence="2" key="1">
    <citation type="submission" date="2019-08" db="EMBL/GenBank/DDBJ databases">
        <title>Complete Genome Sequence of the Polysaccharide-Degrading Rumen Bacterium Pseudobutyrivibrio xylanivorans MA3014.</title>
        <authorList>
            <person name="Palevich N."/>
            <person name="Maclean P.H."/>
            <person name="Kelly W.J."/>
            <person name="Leahy S.C."/>
            <person name="Rakonjac J."/>
            <person name="Attwood G.T."/>
        </authorList>
    </citation>
    <scope>NUCLEOTIDE SEQUENCE [LARGE SCALE GENOMIC DNA]</scope>
    <source>
        <strain evidence="2">MA3014</strain>
    </source>
</reference>
<proteinExistence type="predicted"/>
<dbReference type="EMBL" id="CP043028">
    <property type="protein sequence ID" value="QFJ54330.1"/>
    <property type="molecule type" value="Genomic_DNA"/>
</dbReference>
<dbReference type="RefSeq" id="WP_151622823.1">
    <property type="nucleotide sequence ID" value="NZ_CP043028.1"/>
</dbReference>
<gene>
    <name evidence="1" type="ORF">FXF36_05415</name>
</gene>
<sequence>MNKQIDLKELLEGKLQSLEPIEEAIKAIEAADLSVPKNLMFSAESAEFKPETKPVTLLGSKSMTVEEAKAFNDEMNRFIDTVLISGVDYGVIPHCSKPTILKSGAEKIMNYLGLIARTEIVNRVEDYEKGFFSYEIKVFLIDYNGVVKGEGIATSNTRESKYAKQNGFTMQNVVLKMAKKRALVDGILNVGNLSARFTQDVEDMEIEGSSYNSSKGNTVSNTMPSVATEKQIKYLELLMNLNNVTEEAMKSYLRKHYGIEDYHCLSGVQISEIIKKFNNATK</sequence>
<evidence type="ECO:0000313" key="1">
    <source>
        <dbReference type="EMBL" id="QFJ54330.1"/>
    </source>
</evidence>
<name>A0A5P6VPF2_PSEXY</name>